<evidence type="ECO:0000256" key="8">
    <source>
        <dbReference type="SAM" id="Phobius"/>
    </source>
</evidence>
<organism evidence="9 10">
    <name type="scientific">Diplocarpon rosae</name>
    <dbReference type="NCBI Taxonomy" id="946125"/>
    <lineage>
        <taxon>Eukaryota</taxon>
        <taxon>Fungi</taxon>
        <taxon>Dikarya</taxon>
        <taxon>Ascomycota</taxon>
        <taxon>Pezizomycotina</taxon>
        <taxon>Leotiomycetes</taxon>
        <taxon>Helotiales</taxon>
        <taxon>Drepanopezizaceae</taxon>
        <taxon>Diplocarpon</taxon>
    </lineage>
</organism>
<feature type="transmembrane region" description="Helical" evidence="8">
    <location>
        <begin position="53"/>
        <end position="76"/>
    </location>
</feature>
<dbReference type="AlphaFoldDB" id="A0AAD9STE9"/>
<proteinExistence type="inferred from homology"/>
<evidence type="ECO:0000256" key="2">
    <source>
        <dbReference type="ARBA" id="ARBA00008333"/>
    </source>
</evidence>
<feature type="transmembrane region" description="Helical" evidence="8">
    <location>
        <begin position="208"/>
        <end position="230"/>
    </location>
</feature>
<dbReference type="PANTHER" id="PTHR31632">
    <property type="entry name" value="IRON TRANSPORTER FTH1"/>
    <property type="match status" value="1"/>
</dbReference>
<evidence type="ECO:0000313" key="9">
    <source>
        <dbReference type="EMBL" id="KAK2624308.1"/>
    </source>
</evidence>
<dbReference type="Proteomes" id="UP001285354">
    <property type="component" value="Unassembled WGS sequence"/>
</dbReference>
<feature type="region of interest" description="Disordered" evidence="7">
    <location>
        <begin position="332"/>
        <end position="367"/>
    </location>
</feature>
<gene>
    <name evidence="9" type="ORF">QTJ16_006258</name>
</gene>
<evidence type="ECO:0000256" key="1">
    <source>
        <dbReference type="ARBA" id="ARBA00004141"/>
    </source>
</evidence>
<evidence type="ECO:0000256" key="3">
    <source>
        <dbReference type="ARBA" id="ARBA00022496"/>
    </source>
</evidence>
<keyword evidence="10" id="KW-1185">Reference proteome</keyword>
<dbReference type="Pfam" id="PF03239">
    <property type="entry name" value="FTR1"/>
    <property type="match status" value="1"/>
</dbReference>
<evidence type="ECO:0000313" key="10">
    <source>
        <dbReference type="Proteomes" id="UP001285354"/>
    </source>
</evidence>
<evidence type="ECO:0000256" key="5">
    <source>
        <dbReference type="ARBA" id="ARBA00022989"/>
    </source>
</evidence>
<keyword evidence="3" id="KW-0410">Iron transport</keyword>
<keyword evidence="6 8" id="KW-0472">Membrane</keyword>
<comment type="caution">
    <text evidence="9">The sequence shown here is derived from an EMBL/GenBank/DDBJ whole genome shotgun (WGS) entry which is preliminary data.</text>
</comment>
<evidence type="ECO:0008006" key="11">
    <source>
        <dbReference type="Google" id="ProtNLM"/>
    </source>
</evidence>
<keyword evidence="4 8" id="KW-0812">Transmembrane</keyword>
<keyword evidence="5 8" id="KW-1133">Transmembrane helix</keyword>
<feature type="compositionally biased region" description="Polar residues" evidence="7">
    <location>
        <begin position="332"/>
        <end position="350"/>
    </location>
</feature>
<sequence length="367" mass="39771">MTVNVFAVPVFFIVFRETIEVAIIVAILLAFAKQTLDGANGDRTVYKSLVKQVWYGTAAGLLVTLIIGAGVIGAFYGSGKNSWASAEYNWEGAFGLLASLIISVVGAALLRVSKMQEKWRVKIAKAVEEGTVKKGRWKQWATKYFMAWLPFITVLREGMEAVIFIAGVSFSSPAKAVPLPVVIGILAGAVVGLLIYKAGAGSKLQFFLVVSTCFLYLVAAGLFSKAIWFFQAQNWNNAVGGDAAEVGSGPGSYDIDQSVWHVNYGNPELNGGGGWGIFNAIFGWQNSATYGSVISYNCYWIAVIIGFVLMRYKETKGHLPFMKAKTPESRVESASLSQVSSDVFETQSSETKTREDVRTAPARTVSQ</sequence>
<name>A0AAD9STE9_9HELO</name>
<comment type="similarity">
    <text evidence="2">Belongs to the oxidase-dependent Fe transporter (OFeT) (TC 9.A.10.1) family.</text>
</comment>
<keyword evidence="3" id="KW-0406">Ion transport</keyword>
<comment type="subcellular location">
    <subcellularLocation>
        <location evidence="1">Membrane</location>
        <topology evidence="1">Multi-pass membrane protein</topology>
    </subcellularLocation>
</comment>
<evidence type="ECO:0000256" key="6">
    <source>
        <dbReference type="ARBA" id="ARBA00023136"/>
    </source>
</evidence>
<keyword evidence="3" id="KW-0813">Transport</keyword>
<dbReference type="GO" id="GO:0033573">
    <property type="term" value="C:high-affinity iron permease complex"/>
    <property type="evidence" value="ECO:0007669"/>
    <property type="project" value="InterPro"/>
</dbReference>
<feature type="transmembrane region" description="Helical" evidence="8">
    <location>
        <begin position="88"/>
        <end position="110"/>
    </location>
</feature>
<dbReference type="PANTHER" id="PTHR31632:SF2">
    <property type="entry name" value="PLASMA MEMBRANE IRON PERMEASE"/>
    <property type="match status" value="1"/>
</dbReference>
<evidence type="ECO:0000256" key="7">
    <source>
        <dbReference type="SAM" id="MobiDB-lite"/>
    </source>
</evidence>
<protein>
    <recommendedName>
        <fullName evidence="11">Iron permease FTR1</fullName>
    </recommendedName>
</protein>
<reference evidence="9" key="1">
    <citation type="submission" date="2023-06" db="EMBL/GenBank/DDBJ databases">
        <title>Draft genome of Marssonina rosae.</title>
        <authorList>
            <person name="Cheng Q."/>
        </authorList>
    </citation>
    <scope>NUCLEOTIDE SEQUENCE</scope>
    <source>
        <strain evidence="9">R4</strain>
    </source>
</reference>
<dbReference type="InterPro" id="IPR004923">
    <property type="entry name" value="FTR1/Fip1/EfeU"/>
</dbReference>
<dbReference type="EMBL" id="JAUBYV010000010">
    <property type="protein sequence ID" value="KAK2624308.1"/>
    <property type="molecule type" value="Genomic_DNA"/>
</dbReference>
<feature type="transmembrane region" description="Helical" evidence="8">
    <location>
        <begin position="144"/>
        <end position="170"/>
    </location>
</feature>
<accession>A0AAD9STE9</accession>
<feature type="transmembrane region" description="Helical" evidence="8">
    <location>
        <begin position="176"/>
        <end position="196"/>
    </location>
</feature>
<feature type="transmembrane region" description="Helical" evidence="8">
    <location>
        <begin position="6"/>
        <end position="32"/>
    </location>
</feature>
<dbReference type="GO" id="GO:0015093">
    <property type="term" value="F:ferrous iron transmembrane transporter activity"/>
    <property type="evidence" value="ECO:0007669"/>
    <property type="project" value="TreeGrafter"/>
</dbReference>
<feature type="transmembrane region" description="Helical" evidence="8">
    <location>
        <begin position="293"/>
        <end position="312"/>
    </location>
</feature>
<keyword evidence="3" id="KW-0408">Iron</keyword>
<evidence type="ECO:0000256" key="4">
    <source>
        <dbReference type="ARBA" id="ARBA00022692"/>
    </source>
</evidence>